<sequence length="29" mass="3233">MAEEEEEREVIQPEKILGVFTGGRNNVTG</sequence>
<dbReference type="Proteomes" id="UP000324800">
    <property type="component" value="Unassembled WGS sequence"/>
</dbReference>
<dbReference type="EMBL" id="SNRW01032124">
    <property type="protein sequence ID" value="KAA6356970.1"/>
    <property type="molecule type" value="Genomic_DNA"/>
</dbReference>
<feature type="non-terminal residue" evidence="1">
    <location>
        <position position="29"/>
    </location>
</feature>
<evidence type="ECO:0000313" key="1">
    <source>
        <dbReference type="EMBL" id="KAA6356786.1"/>
    </source>
</evidence>
<organism evidence="1 3">
    <name type="scientific">Streblomastix strix</name>
    <dbReference type="NCBI Taxonomy" id="222440"/>
    <lineage>
        <taxon>Eukaryota</taxon>
        <taxon>Metamonada</taxon>
        <taxon>Preaxostyla</taxon>
        <taxon>Oxymonadida</taxon>
        <taxon>Streblomastigidae</taxon>
        <taxon>Streblomastix</taxon>
    </lineage>
</organism>
<name>A0A5J4TEA1_9EUKA</name>
<dbReference type="AlphaFoldDB" id="A0A5J4TEA1"/>
<evidence type="ECO:0000313" key="2">
    <source>
        <dbReference type="EMBL" id="KAA6356970.1"/>
    </source>
</evidence>
<dbReference type="EMBL" id="SNRW01032419">
    <property type="protein sequence ID" value="KAA6356786.1"/>
    <property type="molecule type" value="Genomic_DNA"/>
</dbReference>
<evidence type="ECO:0000313" key="3">
    <source>
        <dbReference type="Proteomes" id="UP000324800"/>
    </source>
</evidence>
<protein>
    <submittedName>
        <fullName evidence="1">Uncharacterized protein</fullName>
    </submittedName>
</protein>
<reference evidence="1 3" key="1">
    <citation type="submission" date="2019-03" db="EMBL/GenBank/DDBJ databases">
        <title>Single cell metagenomics reveals metabolic interactions within the superorganism composed of flagellate Streblomastix strix and complex community of Bacteroidetes bacteria on its surface.</title>
        <authorList>
            <person name="Treitli S.C."/>
            <person name="Kolisko M."/>
            <person name="Husnik F."/>
            <person name="Keeling P."/>
            <person name="Hampl V."/>
        </authorList>
    </citation>
    <scope>NUCLEOTIDE SEQUENCE [LARGE SCALE GENOMIC DNA]</scope>
    <source>
        <strain evidence="1">ST1C</strain>
    </source>
</reference>
<comment type="caution">
    <text evidence="1">The sequence shown here is derived from an EMBL/GenBank/DDBJ whole genome shotgun (WGS) entry which is preliminary data.</text>
</comment>
<accession>A0A5J4TEA1</accession>
<proteinExistence type="predicted"/>
<gene>
    <name evidence="2" type="ORF">EZS28_047503</name>
    <name evidence="1" type="ORF">EZS28_047687</name>
</gene>